<dbReference type="Gene3D" id="3.40.50.12760">
    <property type="match status" value="1"/>
</dbReference>
<evidence type="ECO:0000313" key="3">
    <source>
        <dbReference type="EnsemblMetazoa" id="MESCA008605-PA"/>
    </source>
</evidence>
<dbReference type="Pfam" id="PF01728">
    <property type="entry name" value="FtsJ"/>
    <property type="match status" value="1"/>
</dbReference>
<dbReference type="GO" id="GO:0004483">
    <property type="term" value="F:methyltransferase cap1 activity"/>
    <property type="evidence" value="ECO:0007669"/>
    <property type="project" value="TreeGrafter"/>
</dbReference>
<accession>T1GXQ1</accession>
<proteinExistence type="predicted"/>
<dbReference type="OMA" id="EFVTVAW"/>
<dbReference type="EnsemblMetazoa" id="MESCA008605-RA">
    <property type="protein sequence ID" value="MESCA008605-PA"/>
    <property type="gene ID" value="MESCA008605"/>
</dbReference>
<dbReference type="AlphaFoldDB" id="T1GXQ1"/>
<reference evidence="4" key="1">
    <citation type="submission" date="2013-02" db="EMBL/GenBank/DDBJ databases">
        <authorList>
            <person name="Hughes D."/>
        </authorList>
    </citation>
    <scope>NUCLEOTIDE SEQUENCE</scope>
    <source>
        <strain>Durham</strain>
        <strain evidence="4">NC isolate 2 -- Noor lab</strain>
    </source>
</reference>
<dbReference type="GO" id="GO:0006370">
    <property type="term" value="P:7-methylguanosine mRNA capping"/>
    <property type="evidence" value="ECO:0007669"/>
    <property type="project" value="TreeGrafter"/>
</dbReference>
<dbReference type="HOGENOM" id="CLU_019427_0_0_1"/>
<name>T1GXQ1_MEGSC</name>
<dbReference type="PANTHER" id="PTHR16121">
    <property type="entry name" value="CAP-SPECIFIC MRNA (NUCLEOSIDE-2'-O-)-METHYLTRANSFERASE 1-RELATED"/>
    <property type="match status" value="1"/>
</dbReference>
<protein>
    <recommendedName>
        <fullName evidence="2">Ribosomal RNA methyltransferase FtsJ domain-containing protein</fullName>
    </recommendedName>
</protein>
<evidence type="ECO:0000313" key="4">
    <source>
        <dbReference type="Proteomes" id="UP000015102"/>
    </source>
</evidence>
<feature type="region of interest" description="Disordered" evidence="1">
    <location>
        <begin position="1"/>
        <end position="37"/>
    </location>
</feature>
<dbReference type="InterPro" id="IPR002877">
    <property type="entry name" value="RNA_MeTrfase_FtsJ_dom"/>
</dbReference>
<evidence type="ECO:0000256" key="1">
    <source>
        <dbReference type="SAM" id="MobiDB-lite"/>
    </source>
</evidence>
<dbReference type="Proteomes" id="UP000015102">
    <property type="component" value="Unassembled WGS sequence"/>
</dbReference>
<feature type="domain" description="Ribosomal RNA methyltransferase FtsJ" evidence="2">
    <location>
        <begin position="124"/>
        <end position="323"/>
    </location>
</feature>
<evidence type="ECO:0000259" key="2">
    <source>
        <dbReference type="Pfam" id="PF01728"/>
    </source>
</evidence>
<dbReference type="EMBL" id="CAQQ02389097">
    <property type="status" value="NOT_ANNOTATED_CDS"/>
    <property type="molecule type" value="Genomic_DNA"/>
</dbReference>
<dbReference type="EMBL" id="CAQQ02389096">
    <property type="status" value="NOT_ANNOTATED_CDS"/>
    <property type="molecule type" value="Genomic_DNA"/>
</dbReference>
<sequence length="685" mass="80793">MNFVPKRFPPRQNFAGPSSRTDGRISNESRANGRVSDEELNSYFGNSQSYNKNPNWTLPSISKIYTSPIYEEQKFQEIKEKMNNEKDKILENYSVEHWKEIKDKHALNPKIVKVLKMTLKCGNVTRNWCKLYEILKTFPLVKSGKINSVHIGDQHGGMITALNHYIHCNFEEVEWNWKAMCINPYYEGENYDNRSDDRLICHTYDNWTFGMDFSGNVIDPENISFFAKKCHEMGEIDLAICTQTTDTKLDPNNRENLKFDSHFAGMIAGLNALSNGGNLIMLSSTLFNFYMYFLNMVFHKVILYKPSCTPVSSSEIFVIGLSFKKDRNIEEYIEIMQTKVGPKSYEKGSLFGKEEIPSDFISQHYAFMEYFSKKYLENTKKIKFYEENPEDGHTKRWEIICRIMPKFFISKYDIKDISEEKKLIQFDNGLNIKFCSNMSKLTIDYKFSKDENCNFTTEILKCFDENDFTDQLMLIFEKFKATQELVYWPYCTEDKTLTNLKPIDLILEYGKPIERVRKTLFITPSIMYMFVNKIEDNFNIFIVESFKDEIECIFDEKIKIKYKFKTNYGDSERDFLKVVLNEWIAKKPKKIEFKNLLFITHFSASFLRILAVYYKYLTVNLKGYVEMEGFKRNKISGGSWDYVMCFTEYKQVNKGEYFEILSNYNSQLLMQYIVKTFDDLISKAL</sequence>
<organism evidence="3 4">
    <name type="scientific">Megaselia scalaris</name>
    <name type="common">Humpbacked fly</name>
    <name type="synonym">Phora scalaris</name>
    <dbReference type="NCBI Taxonomy" id="36166"/>
    <lineage>
        <taxon>Eukaryota</taxon>
        <taxon>Metazoa</taxon>
        <taxon>Ecdysozoa</taxon>
        <taxon>Arthropoda</taxon>
        <taxon>Hexapoda</taxon>
        <taxon>Insecta</taxon>
        <taxon>Pterygota</taxon>
        <taxon>Neoptera</taxon>
        <taxon>Endopterygota</taxon>
        <taxon>Diptera</taxon>
        <taxon>Brachycera</taxon>
        <taxon>Muscomorpha</taxon>
        <taxon>Platypezoidea</taxon>
        <taxon>Phoridae</taxon>
        <taxon>Megaseliini</taxon>
        <taxon>Megaselia</taxon>
    </lineage>
</organism>
<dbReference type="PANTHER" id="PTHR16121:SF2">
    <property type="entry name" value="CAP-SPECIFIC MRNA (NUCLEOSIDE-2'-O-)-METHYLTRANSFERASE 2"/>
    <property type="match status" value="1"/>
</dbReference>
<keyword evidence="4" id="KW-1185">Reference proteome</keyword>
<dbReference type="GO" id="GO:0005634">
    <property type="term" value="C:nucleus"/>
    <property type="evidence" value="ECO:0007669"/>
    <property type="project" value="TreeGrafter"/>
</dbReference>
<dbReference type="InterPro" id="IPR050851">
    <property type="entry name" value="mRNA_Cap_2O-Ribose_MeTrfase"/>
</dbReference>
<dbReference type="GO" id="GO:0005737">
    <property type="term" value="C:cytoplasm"/>
    <property type="evidence" value="ECO:0007669"/>
    <property type="project" value="TreeGrafter"/>
</dbReference>
<dbReference type="GO" id="GO:0032259">
    <property type="term" value="P:methylation"/>
    <property type="evidence" value="ECO:0007669"/>
    <property type="project" value="InterPro"/>
</dbReference>
<reference evidence="3" key="2">
    <citation type="submission" date="2015-06" db="UniProtKB">
        <authorList>
            <consortium name="EnsemblMetazoa"/>
        </authorList>
    </citation>
    <scope>IDENTIFICATION</scope>
</reference>